<dbReference type="GO" id="GO:0043161">
    <property type="term" value="P:proteasome-mediated ubiquitin-dependent protein catabolic process"/>
    <property type="evidence" value="ECO:0007669"/>
    <property type="project" value="InterPro"/>
</dbReference>
<reference evidence="14 15" key="1">
    <citation type="submission" date="2015-04" db="EMBL/GenBank/DDBJ databases">
        <authorList>
            <person name="Heijne W.H."/>
            <person name="Fedorova N.D."/>
            <person name="Nierman W.C."/>
            <person name="Vollebregt A.W."/>
            <person name="Zhao Z."/>
            <person name="Wu L."/>
            <person name="Kumar M."/>
            <person name="Stam H."/>
            <person name="van den Berg M.A."/>
            <person name="Pel H.J."/>
        </authorList>
    </citation>
    <scope>NUCLEOTIDE SEQUENCE [LARGE SCALE GENOMIC DNA]</scope>
    <source>
        <strain evidence="14 15">CBS 393.64</strain>
    </source>
</reference>
<evidence type="ECO:0000256" key="4">
    <source>
        <dbReference type="ARBA" id="ARBA00022481"/>
    </source>
</evidence>
<comment type="caution">
    <text evidence="14">The sequence shown here is derived from an EMBL/GenBank/DDBJ whole genome shotgun (WGS) entry which is preliminary data.</text>
</comment>
<feature type="compositionally biased region" description="Basic and acidic residues" evidence="11">
    <location>
        <begin position="208"/>
        <end position="228"/>
    </location>
</feature>
<proteinExistence type="inferred from homology"/>
<dbReference type="InterPro" id="IPR021625">
    <property type="entry name" value="PI31_Prot_N"/>
</dbReference>
<keyword evidence="7" id="KW-0256">Endoplasmic reticulum</keyword>
<feature type="compositionally biased region" description="Pro residues" evidence="11">
    <location>
        <begin position="240"/>
        <end position="252"/>
    </location>
</feature>
<evidence type="ECO:0000256" key="10">
    <source>
        <dbReference type="ARBA" id="ARBA00024805"/>
    </source>
</evidence>
<evidence type="ECO:0000256" key="7">
    <source>
        <dbReference type="ARBA" id="ARBA00022824"/>
    </source>
</evidence>
<evidence type="ECO:0000259" key="13">
    <source>
        <dbReference type="Pfam" id="PF11566"/>
    </source>
</evidence>
<dbReference type="RefSeq" id="XP_013331320.1">
    <property type="nucleotide sequence ID" value="XM_013475866.1"/>
</dbReference>
<dbReference type="GO" id="GO:0000502">
    <property type="term" value="C:proteasome complex"/>
    <property type="evidence" value="ECO:0007669"/>
    <property type="project" value="UniProtKB-KW"/>
</dbReference>
<comment type="similarity">
    <text evidence="3">Belongs to the proteasome inhibitor PI31 family.</text>
</comment>
<feature type="domain" description="PI31 proteasome regulator N-terminal" evidence="13">
    <location>
        <begin position="29"/>
        <end position="197"/>
    </location>
</feature>
<dbReference type="GO" id="GO:0005783">
    <property type="term" value="C:endoplasmic reticulum"/>
    <property type="evidence" value="ECO:0007669"/>
    <property type="project" value="UniProtKB-SubCell"/>
</dbReference>
<keyword evidence="8" id="KW-0647">Proteasome</keyword>
<dbReference type="PANTHER" id="PTHR13266:SF1">
    <property type="entry name" value="PROTEASOME INHIBITOR PI31 SUBUNIT"/>
    <property type="match status" value="1"/>
</dbReference>
<dbReference type="InterPro" id="IPR013886">
    <property type="entry name" value="PI31_Prot_C"/>
</dbReference>
<evidence type="ECO:0000256" key="2">
    <source>
        <dbReference type="ARBA" id="ARBA00004496"/>
    </source>
</evidence>
<sequence length="376" mass="40599">MAESQGGALAATRVLDVALHSLRGDGLTEATIKNAYEAVALVGHACMLAVGFRLVGLGEDHRMGSSEHRTATVHQVRLTRAIENNTDPTVLPKEWNAQSTYAFRYAHSQSAMEYLLKLNRLGNNAVVFALALGHDKTTSFDLPVKDYISESALPLTLTSDSASTLRDVFISTSRLDDLISLFKINVIQKLAPGLYKEGYEDTTGQEPQIRRPEEPSRRDPLRDDRYLEPARPYPFDDPLAAPPRRPAPPGDFAPPGFEDEYEINRPPRGYQPQPGRGRNPLTIGDRDLYPPGLGPRDPLRGTIGPGGGGGTGMHPTFDDPIFGGQRGGEYNPQIPPGSRYDPVGPGDGPPFGRNRGPHGRGFGPGGFGGGFGGDII</sequence>
<name>A0A0F4Z4B5_RASE3</name>
<evidence type="ECO:0000313" key="14">
    <source>
        <dbReference type="EMBL" id="KKA24708.1"/>
    </source>
</evidence>
<gene>
    <name evidence="14" type="ORF">T310_1257</name>
</gene>
<dbReference type="EMBL" id="LASV01000050">
    <property type="protein sequence ID" value="KKA24708.1"/>
    <property type="molecule type" value="Genomic_DNA"/>
</dbReference>
<protein>
    <submittedName>
        <fullName evidence="14">Uncharacterized protein</fullName>
    </submittedName>
</protein>
<feature type="domain" description="PI31 proteasome regulator C-terminal" evidence="12">
    <location>
        <begin position="283"/>
        <end position="345"/>
    </location>
</feature>
<feature type="compositionally biased region" description="Low complexity" evidence="11">
    <location>
        <begin position="289"/>
        <end position="302"/>
    </location>
</feature>
<dbReference type="Pfam" id="PF11566">
    <property type="entry name" value="PI31_Prot_N"/>
    <property type="match status" value="1"/>
</dbReference>
<dbReference type="STRING" id="1408163.A0A0F4Z4B5"/>
<keyword evidence="5" id="KW-0963">Cytoplasm</keyword>
<dbReference type="Pfam" id="PF08577">
    <property type="entry name" value="PI31_Prot_C"/>
    <property type="match status" value="1"/>
</dbReference>
<feature type="compositionally biased region" description="Gly residues" evidence="11">
    <location>
        <begin position="359"/>
        <end position="376"/>
    </location>
</feature>
<accession>A0A0F4Z4B5</accession>
<keyword evidence="9" id="KW-0007">Acetylation</keyword>
<comment type="function">
    <text evidence="10">Plays an important role in control of proteasome function. Inhibits the hydrolysis of protein and peptide substrates by the 20S proteasome. Also inhibits the activation of the proteasome by the proteasome regulatory proteins PA700 and PA28.</text>
</comment>
<dbReference type="Proteomes" id="UP000053958">
    <property type="component" value="Unassembled WGS sequence"/>
</dbReference>
<dbReference type="Gene3D" id="3.40.1000.30">
    <property type="match status" value="1"/>
</dbReference>
<evidence type="ECO:0000256" key="11">
    <source>
        <dbReference type="SAM" id="MobiDB-lite"/>
    </source>
</evidence>
<dbReference type="InterPro" id="IPR045128">
    <property type="entry name" value="PI31-like"/>
</dbReference>
<dbReference type="PANTHER" id="PTHR13266">
    <property type="entry name" value="PROTEASOME INHIBITOR"/>
    <property type="match status" value="1"/>
</dbReference>
<dbReference type="GO" id="GO:0004866">
    <property type="term" value="F:endopeptidase inhibitor activity"/>
    <property type="evidence" value="ECO:0007669"/>
    <property type="project" value="InterPro"/>
</dbReference>
<evidence type="ECO:0000256" key="3">
    <source>
        <dbReference type="ARBA" id="ARBA00006405"/>
    </source>
</evidence>
<feature type="region of interest" description="Disordered" evidence="11">
    <location>
        <begin position="197"/>
        <end position="376"/>
    </location>
</feature>
<evidence type="ECO:0000256" key="9">
    <source>
        <dbReference type="ARBA" id="ARBA00022990"/>
    </source>
</evidence>
<evidence type="ECO:0000256" key="1">
    <source>
        <dbReference type="ARBA" id="ARBA00004240"/>
    </source>
</evidence>
<keyword evidence="15" id="KW-1185">Reference proteome</keyword>
<evidence type="ECO:0000256" key="8">
    <source>
        <dbReference type="ARBA" id="ARBA00022942"/>
    </source>
</evidence>
<comment type="subcellular location">
    <subcellularLocation>
        <location evidence="2">Cytoplasm</location>
    </subcellularLocation>
    <subcellularLocation>
        <location evidence="1">Endoplasmic reticulum</location>
    </subcellularLocation>
</comment>
<evidence type="ECO:0000313" key="15">
    <source>
        <dbReference type="Proteomes" id="UP000053958"/>
    </source>
</evidence>
<evidence type="ECO:0000256" key="5">
    <source>
        <dbReference type="ARBA" id="ARBA00022490"/>
    </source>
</evidence>
<keyword evidence="6" id="KW-0597">Phosphoprotein</keyword>
<feature type="compositionally biased region" description="Gly residues" evidence="11">
    <location>
        <begin position="303"/>
        <end position="312"/>
    </location>
</feature>
<dbReference type="AlphaFoldDB" id="A0A0F4Z4B5"/>
<keyword evidence="4" id="KW-0488">Methylation</keyword>
<evidence type="ECO:0000256" key="6">
    <source>
        <dbReference type="ARBA" id="ARBA00022553"/>
    </source>
</evidence>
<dbReference type="GeneID" id="25313608"/>
<feature type="compositionally biased region" description="Low complexity" evidence="11">
    <location>
        <begin position="264"/>
        <end position="280"/>
    </location>
</feature>
<organism evidence="14 15">
    <name type="scientific">Rasamsonia emersonii (strain ATCC 16479 / CBS 393.64 / IMI 116815)</name>
    <dbReference type="NCBI Taxonomy" id="1408163"/>
    <lineage>
        <taxon>Eukaryota</taxon>
        <taxon>Fungi</taxon>
        <taxon>Dikarya</taxon>
        <taxon>Ascomycota</taxon>
        <taxon>Pezizomycotina</taxon>
        <taxon>Eurotiomycetes</taxon>
        <taxon>Eurotiomycetidae</taxon>
        <taxon>Eurotiales</taxon>
        <taxon>Trichocomaceae</taxon>
        <taxon>Rasamsonia</taxon>
    </lineage>
</organism>
<dbReference type="OrthoDB" id="68090at2759"/>
<dbReference type="GO" id="GO:0070628">
    <property type="term" value="F:proteasome binding"/>
    <property type="evidence" value="ECO:0007669"/>
    <property type="project" value="InterPro"/>
</dbReference>
<evidence type="ECO:0000259" key="12">
    <source>
        <dbReference type="Pfam" id="PF08577"/>
    </source>
</evidence>